<dbReference type="EMBL" id="WUEY01000006">
    <property type="protein sequence ID" value="NEI71011.1"/>
    <property type="molecule type" value="Genomic_DNA"/>
</dbReference>
<evidence type="ECO:0000313" key="2">
    <source>
        <dbReference type="EMBL" id="NEI71011.1"/>
    </source>
</evidence>
<accession>A0A6L9U690</accession>
<feature type="region of interest" description="Disordered" evidence="1">
    <location>
        <begin position="22"/>
        <end position="59"/>
    </location>
</feature>
<dbReference type="AlphaFoldDB" id="A0A6L9U690"/>
<proteinExistence type="predicted"/>
<sequence length="59" mass="6452">MPKFTVTLKETVFYTVDVEAESEEEAGDIARDDWAASDDPTQDFNGNGQGVEVDDVEPA</sequence>
<comment type="caution">
    <text evidence="2">The sequence shown here is derived from an EMBL/GenBank/DDBJ whole genome shotgun (WGS) entry which is preliminary data.</text>
</comment>
<dbReference type="Proteomes" id="UP000483035">
    <property type="component" value="Unassembled WGS sequence"/>
</dbReference>
<protein>
    <submittedName>
        <fullName evidence="2">Uncharacterized protein</fullName>
    </submittedName>
</protein>
<evidence type="ECO:0000313" key="3">
    <source>
        <dbReference type="Proteomes" id="UP000483035"/>
    </source>
</evidence>
<evidence type="ECO:0000256" key="1">
    <source>
        <dbReference type="SAM" id="MobiDB-lite"/>
    </source>
</evidence>
<gene>
    <name evidence="2" type="ORF">GR212_15640</name>
</gene>
<name>A0A6L9U690_9HYPH</name>
<organism evidence="2 3">
    <name type="scientific">Rhizobium lusitanum</name>
    <dbReference type="NCBI Taxonomy" id="293958"/>
    <lineage>
        <taxon>Bacteria</taxon>
        <taxon>Pseudomonadati</taxon>
        <taxon>Pseudomonadota</taxon>
        <taxon>Alphaproteobacteria</taxon>
        <taxon>Hyphomicrobiales</taxon>
        <taxon>Rhizobiaceae</taxon>
        <taxon>Rhizobium/Agrobacterium group</taxon>
        <taxon>Rhizobium</taxon>
    </lineage>
</organism>
<dbReference type="RefSeq" id="WP_163987493.1">
    <property type="nucleotide sequence ID" value="NZ_WUEY01000006.1"/>
</dbReference>
<reference evidence="2 3" key="1">
    <citation type="submission" date="2019-12" db="EMBL/GenBank/DDBJ databases">
        <title>Rhizobium genotypes associated with high levels of biological nitrogen fixation by grain legumes in a temperate-maritime cropping system.</title>
        <authorList>
            <person name="Maluk M."/>
            <person name="Francesc Ferrando Molina F."/>
            <person name="Lopez Del Egido L."/>
            <person name="Lafos M."/>
            <person name="Langarica-Fuentes A."/>
            <person name="Gebre Yohannes G."/>
            <person name="Young M.W."/>
            <person name="Martin P."/>
            <person name="Gantlett R."/>
            <person name="Kenicer G."/>
            <person name="Hawes C."/>
            <person name="Begg G.S."/>
            <person name="Quilliam R.S."/>
            <person name="Squire G.R."/>
            <person name="Poole P.S."/>
            <person name="Young P.W."/>
            <person name="Iannetta P.M."/>
            <person name="James E.K."/>
        </authorList>
    </citation>
    <scope>NUCLEOTIDE SEQUENCE [LARGE SCALE GENOMIC DNA]</scope>
    <source>
        <strain evidence="2 3">JHI1118</strain>
    </source>
</reference>